<dbReference type="InterPro" id="IPR036388">
    <property type="entry name" value="WH-like_DNA-bd_sf"/>
</dbReference>
<dbReference type="InterPro" id="IPR005119">
    <property type="entry name" value="LysR_subst-bd"/>
</dbReference>
<dbReference type="GO" id="GO:0043565">
    <property type="term" value="F:sequence-specific DNA binding"/>
    <property type="evidence" value="ECO:0007669"/>
    <property type="project" value="TreeGrafter"/>
</dbReference>
<organism evidence="6 7">
    <name type="scientific">Klebsiella michiganensis</name>
    <dbReference type="NCBI Taxonomy" id="1134687"/>
    <lineage>
        <taxon>Bacteria</taxon>
        <taxon>Pseudomonadati</taxon>
        <taxon>Pseudomonadota</taxon>
        <taxon>Gammaproteobacteria</taxon>
        <taxon>Enterobacterales</taxon>
        <taxon>Enterobacteriaceae</taxon>
        <taxon>Klebsiella/Raoultella group</taxon>
        <taxon>Klebsiella</taxon>
    </lineage>
</organism>
<gene>
    <name evidence="6" type="ORF">CWN49_16355</name>
</gene>
<dbReference type="Pfam" id="PF00126">
    <property type="entry name" value="HTH_1"/>
    <property type="match status" value="1"/>
</dbReference>
<dbReference type="RefSeq" id="WP_014838346.1">
    <property type="nucleotide sequence ID" value="NZ_CAWPKS010000557.1"/>
</dbReference>
<sequence length="303" mass="33485">MNTSIPWEWYRTFLAVLREGSLSGASRRLSITQPTAGRHIAALESALGQVLFTRSQTGLLATETALALRVHAEAMESTANTLARTASNFSHNNASIHGVVRVSASDVIGVEVLPPLIARLRESHPQITIELVLSNRVQDLLHREADIAVRMTTPVQEQLIARRVGCIELGLHASTSYLARHGTPENSEDLLKHALIGFDQDTPFIRKALEKFPQLSRNAFSMRTDSDVAQLNLIRAGAGIGICQVQLANGSVPLQRLLPNFFSFYLDTWIVMHEDLRNSLCCKLVFDVLAKGLEEYIGQRQAQ</sequence>
<feature type="domain" description="HTH lysR-type" evidence="5">
    <location>
        <begin position="5"/>
        <end position="62"/>
    </location>
</feature>
<dbReference type="Gene3D" id="1.10.10.10">
    <property type="entry name" value="Winged helix-like DNA-binding domain superfamily/Winged helix DNA-binding domain"/>
    <property type="match status" value="1"/>
</dbReference>
<keyword evidence="4" id="KW-0804">Transcription</keyword>
<keyword evidence="2" id="KW-0805">Transcription regulation</keyword>
<protein>
    <submittedName>
        <fullName evidence="6">LysR family transcriptional regulator</fullName>
    </submittedName>
</protein>
<keyword evidence="3" id="KW-0238">DNA-binding</keyword>
<comment type="caution">
    <text evidence="6">The sequence shown here is derived from an EMBL/GenBank/DDBJ whole genome shotgun (WGS) entry which is preliminary data.</text>
</comment>
<dbReference type="InterPro" id="IPR036390">
    <property type="entry name" value="WH_DNA-bd_sf"/>
</dbReference>
<evidence type="ECO:0000259" key="5">
    <source>
        <dbReference type="PROSITE" id="PS50931"/>
    </source>
</evidence>
<dbReference type="PROSITE" id="PS50931">
    <property type="entry name" value="HTH_LYSR"/>
    <property type="match status" value="1"/>
</dbReference>
<dbReference type="InterPro" id="IPR058163">
    <property type="entry name" value="LysR-type_TF_proteobact-type"/>
</dbReference>
<reference evidence="6 7" key="1">
    <citation type="submission" date="2017-11" db="EMBL/GenBank/DDBJ databases">
        <authorList>
            <person name="Han C.G."/>
        </authorList>
    </citation>
    <scope>NUCLEOTIDE SEQUENCE [LARGE SCALE GENOMIC DNA]</scope>
    <source>
        <strain evidence="6 7">A10</strain>
    </source>
</reference>
<dbReference type="GO" id="GO:0006351">
    <property type="term" value="P:DNA-templated transcription"/>
    <property type="evidence" value="ECO:0007669"/>
    <property type="project" value="TreeGrafter"/>
</dbReference>
<dbReference type="InterPro" id="IPR000847">
    <property type="entry name" value="LysR_HTH_N"/>
</dbReference>
<evidence type="ECO:0000256" key="4">
    <source>
        <dbReference type="ARBA" id="ARBA00023163"/>
    </source>
</evidence>
<dbReference type="PANTHER" id="PTHR30537:SF3">
    <property type="entry name" value="TRANSCRIPTIONAL REGULATORY PROTEIN"/>
    <property type="match status" value="1"/>
</dbReference>
<evidence type="ECO:0000256" key="3">
    <source>
        <dbReference type="ARBA" id="ARBA00023125"/>
    </source>
</evidence>
<dbReference type="Pfam" id="PF03466">
    <property type="entry name" value="LysR_substrate"/>
    <property type="match status" value="1"/>
</dbReference>
<dbReference type="Gene3D" id="3.40.190.290">
    <property type="match status" value="1"/>
</dbReference>
<name>A0A249WQ72_9ENTR</name>
<proteinExistence type="inferred from homology"/>
<reference evidence="6 7" key="2">
    <citation type="submission" date="2018-01" db="EMBL/GenBank/DDBJ databases">
        <title>Genomic study of Klebsiella pneumoniae.</title>
        <authorList>
            <person name="Yang Y."/>
            <person name="Bicalho R."/>
        </authorList>
    </citation>
    <scope>NUCLEOTIDE SEQUENCE [LARGE SCALE GENOMIC DNA]</scope>
    <source>
        <strain evidence="6 7">A10</strain>
    </source>
</reference>
<dbReference type="Proteomes" id="UP000234667">
    <property type="component" value="Unassembled WGS sequence"/>
</dbReference>
<evidence type="ECO:0000256" key="1">
    <source>
        <dbReference type="ARBA" id="ARBA00009437"/>
    </source>
</evidence>
<accession>A0A249WQ72</accession>
<dbReference type="EMBL" id="PIDR01000491">
    <property type="protein sequence ID" value="PLO68510.1"/>
    <property type="molecule type" value="Genomic_DNA"/>
</dbReference>
<comment type="similarity">
    <text evidence="1">Belongs to the LysR transcriptional regulatory family.</text>
</comment>
<dbReference type="AlphaFoldDB" id="A0A249WQ72"/>
<dbReference type="PANTHER" id="PTHR30537">
    <property type="entry name" value="HTH-TYPE TRANSCRIPTIONAL REGULATOR"/>
    <property type="match status" value="1"/>
</dbReference>
<evidence type="ECO:0000313" key="7">
    <source>
        <dbReference type="Proteomes" id="UP000234667"/>
    </source>
</evidence>
<evidence type="ECO:0000256" key="2">
    <source>
        <dbReference type="ARBA" id="ARBA00023015"/>
    </source>
</evidence>
<dbReference type="PRINTS" id="PR00039">
    <property type="entry name" value="HTHLYSR"/>
</dbReference>
<dbReference type="GO" id="GO:0003700">
    <property type="term" value="F:DNA-binding transcription factor activity"/>
    <property type="evidence" value="ECO:0007669"/>
    <property type="project" value="InterPro"/>
</dbReference>
<evidence type="ECO:0000313" key="6">
    <source>
        <dbReference type="EMBL" id="PLO68510.1"/>
    </source>
</evidence>
<dbReference type="SUPFAM" id="SSF46785">
    <property type="entry name" value="Winged helix' DNA-binding domain"/>
    <property type="match status" value="1"/>
</dbReference>
<dbReference type="SUPFAM" id="SSF53850">
    <property type="entry name" value="Periplasmic binding protein-like II"/>
    <property type="match status" value="1"/>
</dbReference>